<sequence length="496" mass="56796">MHPHRLTAVRFYKISDDVLISILEHLDPPSLWRACKAFRRVYNIVMEFQVLRYRFELAVLGMKDGAVPYARAPPIVRAQLLLTYKKDWPKLQWSHESQLAIPMPAIAGVSDKFIFQIHNHGVFNTLDLSELPSCRTNRPPSQTRHLKYTFPQIEGLAVDGSQGLIVTSHVFTYVLAHNGKVCVSLSFKDIGTNKKHRHAITPSFDVSTTIATRVIGVNTLICGSKVTVGLDFHGGKTLRLLMNWRTMEARWLEDLDIYFIDENHLLGICHDRKTGSYILNSYRIYDVGKMSIVNQYELPEAWKGYSFFAFSTNTSPRTDNEPPSSALFYAAPEVRMLAITAKIRPEHTACEWLFVRESFVKYPSRKGFLPWSYWSTFCMVKDLRKYGPYIRGPLIAGSRAFFIELDRVNGGRSHLHTIDFSPFPDSYSKSTQSWTWIGSRASFTPAETSRTIAFEGLILRQFSVTEDNLIFFLVRSTALNLIFANTIHRMMGTQIR</sequence>
<name>A0A2H3DWX4_ARMGA</name>
<keyword evidence="2" id="KW-1185">Reference proteome</keyword>
<dbReference type="OrthoDB" id="2893272at2759"/>
<dbReference type="Proteomes" id="UP000217790">
    <property type="component" value="Unassembled WGS sequence"/>
</dbReference>
<evidence type="ECO:0000313" key="2">
    <source>
        <dbReference type="Proteomes" id="UP000217790"/>
    </source>
</evidence>
<organism evidence="1 2">
    <name type="scientific">Armillaria gallica</name>
    <name type="common">Bulbous honey fungus</name>
    <name type="synonym">Armillaria bulbosa</name>
    <dbReference type="NCBI Taxonomy" id="47427"/>
    <lineage>
        <taxon>Eukaryota</taxon>
        <taxon>Fungi</taxon>
        <taxon>Dikarya</taxon>
        <taxon>Basidiomycota</taxon>
        <taxon>Agaricomycotina</taxon>
        <taxon>Agaricomycetes</taxon>
        <taxon>Agaricomycetidae</taxon>
        <taxon>Agaricales</taxon>
        <taxon>Marasmiineae</taxon>
        <taxon>Physalacriaceae</taxon>
        <taxon>Armillaria</taxon>
    </lineage>
</organism>
<evidence type="ECO:0008006" key="3">
    <source>
        <dbReference type="Google" id="ProtNLM"/>
    </source>
</evidence>
<reference evidence="2" key="1">
    <citation type="journal article" date="2017" name="Nat. Ecol. Evol.">
        <title>Genome expansion and lineage-specific genetic innovations in the forest pathogenic fungi Armillaria.</title>
        <authorList>
            <person name="Sipos G."/>
            <person name="Prasanna A.N."/>
            <person name="Walter M.C."/>
            <person name="O'Connor E."/>
            <person name="Balint B."/>
            <person name="Krizsan K."/>
            <person name="Kiss B."/>
            <person name="Hess J."/>
            <person name="Varga T."/>
            <person name="Slot J."/>
            <person name="Riley R."/>
            <person name="Boka B."/>
            <person name="Rigling D."/>
            <person name="Barry K."/>
            <person name="Lee J."/>
            <person name="Mihaltcheva S."/>
            <person name="LaButti K."/>
            <person name="Lipzen A."/>
            <person name="Waldron R."/>
            <person name="Moloney N.M."/>
            <person name="Sperisen C."/>
            <person name="Kredics L."/>
            <person name="Vagvoelgyi C."/>
            <person name="Patrignani A."/>
            <person name="Fitzpatrick D."/>
            <person name="Nagy I."/>
            <person name="Doyle S."/>
            <person name="Anderson J.B."/>
            <person name="Grigoriev I.V."/>
            <person name="Gueldener U."/>
            <person name="Muensterkoetter M."/>
            <person name="Nagy L.G."/>
        </authorList>
    </citation>
    <scope>NUCLEOTIDE SEQUENCE [LARGE SCALE GENOMIC DNA]</scope>
    <source>
        <strain evidence="2">Ar21-2</strain>
    </source>
</reference>
<evidence type="ECO:0000313" key="1">
    <source>
        <dbReference type="EMBL" id="PBK99729.1"/>
    </source>
</evidence>
<gene>
    <name evidence="1" type="ORF">ARMGADRAFT_918655</name>
</gene>
<protein>
    <recommendedName>
        <fullName evidence="3">F-box domain-containing protein</fullName>
    </recommendedName>
</protein>
<proteinExistence type="predicted"/>
<dbReference type="CDD" id="cd09917">
    <property type="entry name" value="F-box_SF"/>
    <property type="match status" value="1"/>
</dbReference>
<dbReference type="EMBL" id="KZ293647">
    <property type="protein sequence ID" value="PBK99729.1"/>
    <property type="molecule type" value="Genomic_DNA"/>
</dbReference>
<dbReference type="OMA" id="TCKVFRR"/>
<accession>A0A2H3DWX4</accession>
<dbReference type="InParanoid" id="A0A2H3DWX4"/>
<dbReference type="AlphaFoldDB" id="A0A2H3DWX4"/>